<evidence type="ECO:0000313" key="6">
    <source>
        <dbReference type="Proteomes" id="UP001165090"/>
    </source>
</evidence>
<evidence type="ECO:0000256" key="2">
    <source>
        <dbReference type="SAM" id="Coils"/>
    </source>
</evidence>
<dbReference type="PANTHER" id="PTHR14879:SF5">
    <property type="entry name" value="RING-TYPE DOMAIN-CONTAINING PROTEIN"/>
    <property type="match status" value="1"/>
</dbReference>
<evidence type="ECO:0000313" key="5">
    <source>
        <dbReference type="EMBL" id="GLI70465.1"/>
    </source>
</evidence>
<dbReference type="InterPro" id="IPR001841">
    <property type="entry name" value="Znf_RING"/>
</dbReference>
<name>A0ABQ5SKN2_9CHLO</name>
<dbReference type="InterPro" id="IPR051728">
    <property type="entry name" value="RING-FYVE_E3_ubiquitin-ligase"/>
</dbReference>
<gene>
    <name evidence="5" type="ORF">VaNZ11_015375</name>
</gene>
<feature type="compositionally biased region" description="Low complexity" evidence="3">
    <location>
        <begin position="179"/>
        <end position="190"/>
    </location>
</feature>
<dbReference type="Gene3D" id="3.30.40.10">
    <property type="entry name" value="Zinc/RING finger domain, C3HC4 (zinc finger)"/>
    <property type="match status" value="1"/>
</dbReference>
<reference evidence="5 6" key="1">
    <citation type="journal article" date="2023" name="IScience">
        <title>Expanded male sex-determining region conserved during the evolution of homothallism in the green alga Volvox.</title>
        <authorList>
            <person name="Yamamoto K."/>
            <person name="Matsuzaki R."/>
            <person name="Mahakham W."/>
            <person name="Heman W."/>
            <person name="Sekimoto H."/>
            <person name="Kawachi M."/>
            <person name="Minakuchi Y."/>
            <person name="Toyoda A."/>
            <person name="Nozaki H."/>
        </authorList>
    </citation>
    <scope>NUCLEOTIDE SEQUENCE [LARGE SCALE GENOMIC DNA]</scope>
    <source>
        <strain evidence="5 6">NIES-4468</strain>
    </source>
</reference>
<dbReference type="PROSITE" id="PS50089">
    <property type="entry name" value="ZF_RING_2"/>
    <property type="match status" value="1"/>
</dbReference>
<comment type="caution">
    <text evidence="5">The sequence shown here is derived from an EMBL/GenBank/DDBJ whole genome shotgun (WGS) entry which is preliminary data.</text>
</comment>
<feature type="compositionally biased region" description="Pro residues" evidence="3">
    <location>
        <begin position="592"/>
        <end position="603"/>
    </location>
</feature>
<keyword evidence="1" id="KW-0862">Zinc</keyword>
<keyword evidence="6" id="KW-1185">Reference proteome</keyword>
<dbReference type="InterPro" id="IPR013083">
    <property type="entry name" value="Znf_RING/FYVE/PHD"/>
</dbReference>
<dbReference type="PANTHER" id="PTHR14879">
    <property type="entry name" value="CASPASE REGULATOR, RING FINGER DOMAIN-CONTAINING"/>
    <property type="match status" value="1"/>
</dbReference>
<feature type="compositionally biased region" description="Low complexity" evidence="3">
    <location>
        <begin position="579"/>
        <end position="591"/>
    </location>
</feature>
<protein>
    <recommendedName>
        <fullName evidence="4">RING-type domain-containing protein</fullName>
    </recommendedName>
</protein>
<evidence type="ECO:0000256" key="1">
    <source>
        <dbReference type="PROSITE-ProRule" id="PRU00175"/>
    </source>
</evidence>
<feature type="compositionally biased region" description="Polar residues" evidence="3">
    <location>
        <begin position="361"/>
        <end position="372"/>
    </location>
</feature>
<dbReference type="Proteomes" id="UP001165090">
    <property type="component" value="Unassembled WGS sequence"/>
</dbReference>
<dbReference type="EMBL" id="BSDZ01000094">
    <property type="protein sequence ID" value="GLI70465.1"/>
    <property type="molecule type" value="Genomic_DNA"/>
</dbReference>
<keyword evidence="2" id="KW-0175">Coiled coil</keyword>
<accession>A0ABQ5SKN2</accession>
<keyword evidence="1" id="KW-0863">Zinc-finger</keyword>
<feature type="domain" description="RING-type" evidence="4">
    <location>
        <begin position="904"/>
        <end position="937"/>
    </location>
</feature>
<feature type="compositionally biased region" description="Polar residues" evidence="3">
    <location>
        <begin position="379"/>
        <end position="401"/>
    </location>
</feature>
<feature type="coiled-coil region" evidence="2">
    <location>
        <begin position="804"/>
        <end position="831"/>
    </location>
</feature>
<feature type="region of interest" description="Disordered" evidence="3">
    <location>
        <begin position="577"/>
        <end position="611"/>
    </location>
</feature>
<evidence type="ECO:0000256" key="3">
    <source>
        <dbReference type="SAM" id="MobiDB-lite"/>
    </source>
</evidence>
<organism evidence="5 6">
    <name type="scientific">Volvox africanus</name>
    <dbReference type="NCBI Taxonomy" id="51714"/>
    <lineage>
        <taxon>Eukaryota</taxon>
        <taxon>Viridiplantae</taxon>
        <taxon>Chlorophyta</taxon>
        <taxon>core chlorophytes</taxon>
        <taxon>Chlorophyceae</taxon>
        <taxon>CS clade</taxon>
        <taxon>Chlamydomonadales</taxon>
        <taxon>Volvocaceae</taxon>
        <taxon>Volvox</taxon>
    </lineage>
</organism>
<feature type="region of interest" description="Disordered" evidence="3">
    <location>
        <begin position="168"/>
        <end position="190"/>
    </location>
</feature>
<feature type="compositionally biased region" description="Low complexity" evidence="3">
    <location>
        <begin position="343"/>
        <end position="353"/>
    </location>
</feature>
<feature type="region of interest" description="Disordered" evidence="3">
    <location>
        <begin position="329"/>
        <end position="425"/>
    </location>
</feature>
<evidence type="ECO:0000259" key="4">
    <source>
        <dbReference type="PROSITE" id="PS50089"/>
    </source>
</evidence>
<dbReference type="SUPFAM" id="SSF57850">
    <property type="entry name" value="RING/U-box"/>
    <property type="match status" value="1"/>
</dbReference>
<keyword evidence="1" id="KW-0479">Metal-binding</keyword>
<sequence>MSTAEDAVAVEYIVSLPTTEQRRNATSISRSELLSAVRALTGCQRCGFVEQVLAALNPELSSARDAYLPSRQGASGWLWGTSAATTATVGHDTLSNSTFQGTGVFPVPMGRPSLEPQPDATTAPAMGGGTATGCPVVMAPDKVLALLSSSGGSSDLAGLMQFSWKETGSGGAGRDADSGRGFNAGNAGNDGADRLALRDSLLSRPRLLRRFLVDSIGLMQTLAEDVGDCSRHSGYPGPTELASTLARLDLQRRHTLERLAAWGVLKMQSPQAPTAGSSRGSSLLAETDTVPEELGSTGVDVDLDADVDDPALALAIQLSLRESGMLSTASAITPQPSPPPAGSPASAGGHSPGRFVRADGGTQQHHCNSPRHQQQQQQSLTSTPRRMQRITPRQTVITPLSASLPGHSPGASILGSAGGSRPSAATAAGGELAASCEQQQQYSQVQASRLPVAAVLAATEDLTDASVLVDSAAVEALPEGLRERVKHLVSQLVQVQQRRGRLEHAWQHSILAAGRKLLLILLQMLWVSLPRAAASVGRTAEQPSSISEVAEAPEQRGGMSALWQRAGLPLAVGNGVPAQLSLLPDPRQSPSRPQPQSPQPPQPQSQSPQPRRLARYEGLLADLAAGLGEEDTHLVMDLGLNPDLGLGLHLRSEPSALESRDNLAEIGGGRHAEGDTSVILGQNGSASVGSNGSGDDNGDEGWDAALGGRGGIRIHSVVTVPQYRASNLQRSSGLPSPTAATGRQEAIATGQPGLTGRSWYGAQPPAAAMEIALETGRGGLGRGFRYGGLQFQRDACQPECVTAREQQAEQLRALQNQLHRCQSSQSELQGEIGRLLDMLTEQRKMQEQATAVLRGDLAQWQAEPAALQGMGAEELGELAAKLEAALNRVRAAQLQAAAERDLLCPVCWELRKGLVFGCGHQTCCSCGEKLAACPICRKAVSLRIKVYS</sequence>
<proteinExistence type="predicted"/>